<gene>
    <name evidence="1" type="ORF">GMARGA_LOCUS41147</name>
</gene>
<sequence>LSWKDPLASKVVSDESDLVKTLEWVPKQSFIRPKYRMQAQTPSNIQICVLVNITEEILDSLGDIWQNPAFDAELAKGQSETVDGKQDKCPDIILIKKHYKKLYELLFIECFCLIRNESKKEEDKVKLWQEMNDGMYYVHKSC</sequence>
<reference evidence="1 2" key="1">
    <citation type="submission" date="2021-06" db="EMBL/GenBank/DDBJ databases">
        <authorList>
            <person name="Kallberg Y."/>
            <person name="Tangrot J."/>
            <person name="Rosling A."/>
        </authorList>
    </citation>
    <scope>NUCLEOTIDE SEQUENCE [LARGE SCALE GENOMIC DNA]</scope>
    <source>
        <strain evidence="1 2">120-4 pot B 10/14</strain>
    </source>
</reference>
<evidence type="ECO:0000313" key="1">
    <source>
        <dbReference type="EMBL" id="CAG8852273.1"/>
    </source>
</evidence>
<accession>A0ABN7XD21</accession>
<protein>
    <submittedName>
        <fullName evidence="1">15905_t:CDS:1</fullName>
    </submittedName>
</protein>
<comment type="caution">
    <text evidence="1">The sequence shown here is derived from an EMBL/GenBank/DDBJ whole genome shotgun (WGS) entry which is preliminary data.</text>
</comment>
<dbReference type="EMBL" id="CAJVQB010110722">
    <property type="protein sequence ID" value="CAG8852273.1"/>
    <property type="molecule type" value="Genomic_DNA"/>
</dbReference>
<name>A0ABN7XD21_GIGMA</name>
<feature type="non-terminal residue" evidence="1">
    <location>
        <position position="1"/>
    </location>
</feature>
<evidence type="ECO:0000313" key="2">
    <source>
        <dbReference type="Proteomes" id="UP000789901"/>
    </source>
</evidence>
<proteinExistence type="predicted"/>
<organism evidence="1 2">
    <name type="scientific">Gigaspora margarita</name>
    <dbReference type="NCBI Taxonomy" id="4874"/>
    <lineage>
        <taxon>Eukaryota</taxon>
        <taxon>Fungi</taxon>
        <taxon>Fungi incertae sedis</taxon>
        <taxon>Mucoromycota</taxon>
        <taxon>Glomeromycotina</taxon>
        <taxon>Glomeromycetes</taxon>
        <taxon>Diversisporales</taxon>
        <taxon>Gigasporaceae</taxon>
        <taxon>Gigaspora</taxon>
    </lineage>
</organism>
<feature type="non-terminal residue" evidence="1">
    <location>
        <position position="142"/>
    </location>
</feature>
<dbReference type="Proteomes" id="UP000789901">
    <property type="component" value="Unassembled WGS sequence"/>
</dbReference>
<keyword evidence="2" id="KW-1185">Reference proteome</keyword>